<sequence>MPSTSSPAVLPWANYLSEADRAVLARGRFGRRMGFGERTAVVVIDAQKYMVGEPGRDAEWPSSCGDIGRRSVAAIATLVRAAQGAGVPCFFSRFELAPDGSDIGSYRRKRDLLESPHWCLEGTVGAELVPELSPAPGDVVFVKKKPSGFHGTPLLGYLVERRIDTVIVVGGATSNCIRATVFDAASYNFRAIVPHEAVFDRIPVSHAISLFDMDRQFADVVSMVDVLAHFAESAKGRTC</sequence>
<reference evidence="3 4" key="1">
    <citation type="submission" date="2017-08" db="EMBL/GenBank/DDBJ databases">
        <title>Infants hospitalized years apart are colonized by the same room-sourced microbial strains.</title>
        <authorList>
            <person name="Brooks B."/>
            <person name="Olm M.R."/>
            <person name="Firek B.A."/>
            <person name="Baker R."/>
            <person name="Thomas B.C."/>
            <person name="Morowitz M.J."/>
            <person name="Banfield J.F."/>
        </authorList>
    </citation>
    <scope>NUCLEOTIDE SEQUENCE [LARGE SCALE GENOMIC DNA]</scope>
    <source>
        <strain evidence="3">S2_005_003_R2_41</strain>
    </source>
</reference>
<dbReference type="PANTHER" id="PTHR43540">
    <property type="entry name" value="PEROXYUREIDOACRYLATE/UREIDOACRYLATE AMIDOHYDROLASE-RELATED"/>
    <property type="match status" value="1"/>
</dbReference>
<evidence type="ECO:0000256" key="1">
    <source>
        <dbReference type="ARBA" id="ARBA00022801"/>
    </source>
</evidence>
<evidence type="ECO:0000259" key="2">
    <source>
        <dbReference type="Pfam" id="PF00857"/>
    </source>
</evidence>
<gene>
    <name evidence="3" type="ORF">DI563_07335</name>
</gene>
<evidence type="ECO:0000313" key="3">
    <source>
        <dbReference type="EMBL" id="PZQ76327.1"/>
    </source>
</evidence>
<comment type="caution">
    <text evidence="3">The sequence shown here is derived from an EMBL/GenBank/DDBJ whole genome shotgun (WGS) entry which is preliminary data.</text>
</comment>
<dbReference type="EMBL" id="QFPP01000055">
    <property type="protein sequence ID" value="PZQ76327.1"/>
    <property type="molecule type" value="Genomic_DNA"/>
</dbReference>
<dbReference type="Gene3D" id="3.40.50.850">
    <property type="entry name" value="Isochorismatase-like"/>
    <property type="match status" value="1"/>
</dbReference>
<dbReference type="PANTHER" id="PTHR43540:SF1">
    <property type="entry name" value="ISOCHORISMATASE HYDROLASE"/>
    <property type="match status" value="1"/>
</dbReference>
<dbReference type="InterPro" id="IPR000868">
    <property type="entry name" value="Isochorismatase-like_dom"/>
</dbReference>
<proteinExistence type="predicted"/>
<dbReference type="Pfam" id="PF00857">
    <property type="entry name" value="Isochorismatase"/>
    <property type="match status" value="1"/>
</dbReference>
<feature type="domain" description="Isochorismatase-like" evidence="2">
    <location>
        <begin position="39"/>
        <end position="222"/>
    </location>
</feature>
<organism evidence="3 4">
    <name type="scientific">Variovorax paradoxus</name>
    <dbReference type="NCBI Taxonomy" id="34073"/>
    <lineage>
        <taxon>Bacteria</taxon>
        <taxon>Pseudomonadati</taxon>
        <taxon>Pseudomonadota</taxon>
        <taxon>Betaproteobacteria</taxon>
        <taxon>Burkholderiales</taxon>
        <taxon>Comamonadaceae</taxon>
        <taxon>Variovorax</taxon>
    </lineage>
</organism>
<dbReference type="InterPro" id="IPR050272">
    <property type="entry name" value="Isochorismatase-like_hydrls"/>
</dbReference>
<protein>
    <submittedName>
        <fullName evidence="3">Hydrolase</fullName>
    </submittedName>
</protein>
<evidence type="ECO:0000313" key="4">
    <source>
        <dbReference type="Proteomes" id="UP000249135"/>
    </source>
</evidence>
<dbReference type="CDD" id="cd00431">
    <property type="entry name" value="cysteine_hydrolases"/>
    <property type="match status" value="1"/>
</dbReference>
<keyword evidence="1 3" id="KW-0378">Hydrolase</keyword>
<dbReference type="InterPro" id="IPR036380">
    <property type="entry name" value="Isochorismatase-like_sf"/>
</dbReference>
<dbReference type="Proteomes" id="UP000249135">
    <property type="component" value="Unassembled WGS sequence"/>
</dbReference>
<dbReference type="AlphaFoldDB" id="A0A2W5S0J5"/>
<name>A0A2W5S0J5_VARPD</name>
<dbReference type="GO" id="GO:0016787">
    <property type="term" value="F:hydrolase activity"/>
    <property type="evidence" value="ECO:0007669"/>
    <property type="project" value="UniProtKB-KW"/>
</dbReference>
<dbReference type="SUPFAM" id="SSF52499">
    <property type="entry name" value="Isochorismatase-like hydrolases"/>
    <property type="match status" value="1"/>
</dbReference>
<accession>A0A2W5S0J5</accession>